<feature type="transmembrane region" description="Helical" evidence="1">
    <location>
        <begin position="49"/>
        <end position="70"/>
    </location>
</feature>
<feature type="transmembrane region" description="Helical" evidence="1">
    <location>
        <begin position="142"/>
        <end position="163"/>
    </location>
</feature>
<comment type="caution">
    <text evidence="2">The sequence shown here is derived from an EMBL/GenBank/DDBJ whole genome shotgun (WGS) entry which is preliminary data.</text>
</comment>
<accession>A0A7C4FC03</accession>
<evidence type="ECO:0000313" key="2">
    <source>
        <dbReference type="EMBL" id="HGI87418.1"/>
    </source>
</evidence>
<dbReference type="EMBL" id="DTFF01000027">
    <property type="protein sequence ID" value="HGI87418.1"/>
    <property type="molecule type" value="Genomic_DNA"/>
</dbReference>
<evidence type="ECO:0000256" key="1">
    <source>
        <dbReference type="SAM" id="Phobius"/>
    </source>
</evidence>
<gene>
    <name evidence="2" type="ORF">ENV14_03385</name>
</gene>
<feature type="transmembrane region" description="Helical" evidence="1">
    <location>
        <begin position="12"/>
        <end position="37"/>
    </location>
</feature>
<name>A0A7C4FC03_9CREN</name>
<feature type="transmembrane region" description="Helical" evidence="1">
    <location>
        <begin position="198"/>
        <end position="217"/>
    </location>
</feature>
<proteinExistence type="predicted"/>
<feature type="transmembrane region" description="Helical" evidence="1">
    <location>
        <begin position="175"/>
        <end position="191"/>
    </location>
</feature>
<keyword evidence="1" id="KW-1133">Transmembrane helix</keyword>
<keyword evidence="1" id="KW-0472">Membrane</keyword>
<sequence length="334" mass="38372">MFSVEDYIATTILIISSMLMHPTSLALLMYLASIILLLRYRKELIKHKYVMHVFLLAFATYIFKALYTAFATNFINFVQTQIEYIHAIIGREVTTVTTRNPGYSTLPRICLTGFAVFPGFIGGLALMLIFKIRRAISFVEQYFLVTLFTYATLAFASLLSSLIEISQSRIFFNGAQPYMELALIIYLITFLSKAKKRLILIPLLIASFSVLITPNSLPLNYTIPMSAKHATLNDHIIAYTFTELLSKNFYIDLYSSCGRLSRIVTLQEREEYYYNFESTMASVYYFIVPGIVPAKSYWDPCIMAIYAEPKDVTGYVVNRVFDAWVYGFYIYAKR</sequence>
<keyword evidence="1" id="KW-0812">Transmembrane</keyword>
<reference evidence="2" key="1">
    <citation type="journal article" date="2020" name="mSystems">
        <title>Genome- and Community-Level Interaction Insights into Carbon Utilization and Element Cycling Functions of Hydrothermarchaeota in Hydrothermal Sediment.</title>
        <authorList>
            <person name="Zhou Z."/>
            <person name="Liu Y."/>
            <person name="Xu W."/>
            <person name="Pan J."/>
            <person name="Luo Z.H."/>
            <person name="Li M."/>
        </authorList>
    </citation>
    <scope>NUCLEOTIDE SEQUENCE [LARGE SCALE GENOMIC DNA]</scope>
    <source>
        <strain evidence="2">SpSt-732</strain>
    </source>
</reference>
<feature type="transmembrane region" description="Helical" evidence="1">
    <location>
        <begin position="106"/>
        <end position="130"/>
    </location>
</feature>
<organism evidence="2">
    <name type="scientific">Ignisphaera aggregans</name>
    <dbReference type="NCBI Taxonomy" id="334771"/>
    <lineage>
        <taxon>Archaea</taxon>
        <taxon>Thermoproteota</taxon>
        <taxon>Thermoprotei</taxon>
        <taxon>Desulfurococcales</taxon>
        <taxon>Desulfurococcaceae</taxon>
        <taxon>Ignisphaera</taxon>
    </lineage>
</organism>
<dbReference type="AlphaFoldDB" id="A0A7C4FC03"/>
<protein>
    <submittedName>
        <fullName evidence="2">Uncharacterized protein</fullName>
    </submittedName>
</protein>